<dbReference type="PANTHER" id="PTHR33710:SF62">
    <property type="entry name" value="DUF4283 DOMAIN PROTEIN"/>
    <property type="match status" value="1"/>
</dbReference>
<reference evidence="2" key="2">
    <citation type="submission" date="2025-08" db="UniProtKB">
        <authorList>
            <consortium name="RefSeq"/>
        </authorList>
    </citation>
    <scope>IDENTIFICATION</scope>
    <source>
        <tissue evidence="2">Whole plant</tissue>
    </source>
</reference>
<dbReference type="Gene3D" id="3.60.10.10">
    <property type="entry name" value="Endonuclease/exonuclease/phosphatase"/>
    <property type="match status" value="1"/>
</dbReference>
<dbReference type="Proteomes" id="UP000515211">
    <property type="component" value="Chromosome 4"/>
</dbReference>
<dbReference type="RefSeq" id="XP_015959302.1">
    <property type="nucleotide sequence ID" value="XM_016103816.1"/>
</dbReference>
<name>A0A6P4CYD0_ARADU</name>
<evidence type="ECO:0000313" key="1">
    <source>
        <dbReference type="Proteomes" id="UP000515211"/>
    </source>
</evidence>
<dbReference type="AlphaFoldDB" id="A0A6P4CYD0"/>
<proteinExistence type="predicted"/>
<accession>A0A6P4CYD0</accession>
<dbReference type="SUPFAM" id="SSF56219">
    <property type="entry name" value="DNase I-like"/>
    <property type="match status" value="1"/>
</dbReference>
<keyword evidence="1" id="KW-1185">Reference proteome</keyword>
<protein>
    <submittedName>
        <fullName evidence="2">Uncharacterized protein LOC107483195</fullName>
    </submittedName>
</protein>
<reference evidence="1" key="1">
    <citation type="journal article" date="2016" name="Nat. Genet.">
        <title>The genome sequences of Arachis duranensis and Arachis ipaensis, the diploid ancestors of cultivated peanut.</title>
        <authorList>
            <person name="Bertioli D.J."/>
            <person name="Cannon S.B."/>
            <person name="Froenicke L."/>
            <person name="Huang G."/>
            <person name="Farmer A.D."/>
            <person name="Cannon E.K."/>
            <person name="Liu X."/>
            <person name="Gao D."/>
            <person name="Clevenger J."/>
            <person name="Dash S."/>
            <person name="Ren L."/>
            <person name="Moretzsohn M.C."/>
            <person name="Shirasawa K."/>
            <person name="Huang W."/>
            <person name="Vidigal B."/>
            <person name="Abernathy B."/>
            <person name="Chu Y."/>
            <person name="Niederhuth C.E."/>
            <person name="Umale P."/>
            <person name="Araujo A.C."/>
            <person name="Kozik A."/>
            <person name="Kim K.D."/>
            <person name="Burow M.D."/>
            <person name="Varshney R.K."/>
            <person name="Wang X."/>
            <person name="Zhang X."/>
            <person name="Barkley N."/>
            <person name="Guimaraes P.M."/>
            <person name="Isobe S."/>
            <person name="Guo B."/>
            <person name="Liao B."/>
            <person name="Stalker H.T."/>
            <person name="Schmitz R.J."/>
            <person name="Scheffler B.E."/>
            <person name="Leal-Bertioli S.C."/>
            <person name="Xun X."/>
            <person name="Jackson S.A."/>
            <person name="Michelmore R."/>
            <person name="Ozias-Akins P."/>
        </authorList>
    </citation>
    <scope>NUCLEOTIDE SEQUENCE [LARGE SCALE GENOMIC DNA]</scope>
    <source>
        <strain evidence="1">cv. V14167</strain>
    </source>
</reference>
<evidence type="ECO:0000313" key="2">
    <source>
        <dbReference type="RefSeq" id="XP_015959302.1"/>
    </source>
</evidence>
<dbReference type="PANTHER" id="PTHR33710">
    <property type="entry name" value="BNAC02G09200D PROTEIN"/>
    <property type="match status" value="1"/>
</dbReference>
<gene>
    <name evidence="2" type="primary">LOC107483195</name>
</gene>
<dbReference type="InterPro" id="IPR036691">
    <property type="entry name" value="Endo/exonu/phosph_ase_sf"/>
</dbReference>
<sequence>MGYEGDKFTWSNRQFERNFIRERLDRILATNSWRIEFSATVAKHLEDTGSDHRPLLLSSGMEERREKRRFRFQESWCENEEVINLIKRSWKVDIQGSLMYKLVGKLKHCRHKIVEWQRTSSSNSQTNIHHLKDQLV</sequence>
<organism evidence="1 2">
    <name type="scientific">Arachis duranensis</name>
    <name type="common">Wild peanut</name>
    <dbReference type="NCBI Taxonomy" id="130453"/>
    <lineage>
        <taxon>Eukaryota</taxon>
        <taxon>Viridiplantae</taxon>
        <taxon>Streptophyta</taxon>
        <taxon>Embryophyta</taxon>
        <taxon>Tracheophyta</taxon>
        <taxon>Spermatophyta</taxon>
        <taxon>Magnoliopsida</taxon>
        <taxon>eudicotyledons</taxon>
        <taxon>Gunneridae</taxon>
        <taxon>Pentapetalae</taxon>
        <taxon>rosids</taxon>
        <taxon>fabids</taxon>
        <taxon>Fabales</taxon>
        <taxon>Fabaceae</taxon>
        <taxon>Papilionoideae</taxon>
        <taxon>50 kb inversion clade</taxon>
        <taxon>dalbergioids sensu lato</taxon>
        <taxon>Dalbergieae</taxon>
        <taxon>Pterocarpus clade</taxon>
        <taxon>Arachis</taxon>
    </lineage>
</organism>
<dbReference type="GeneID" id="107483195"/>
<dbReference type="KEGG" id="adu:107483195"/>